<dbReference type="Pfam" id="PF23960">
    <property type="entry name" value="DUF7289"/>
    <property type="match status" value="1"/>
</dbReference>
<evidence type="ECO:0000313" key="2">
    <source>
        <dbReference type="Proteomes" id="UP000216308"/>
    </source>
</evidence>
<name>A0A256IKA0_9EURY</name>
<organism evidence="1 2">
    <name type="scientific">Halorubrum halodurans</name>
    <dbReference type="NCBI Taxonomy" id="1383851"/>
    <lineage>
        <taxon>Archaea</taxon>
        <taxon>Methanobacteriati</taxon>
        <taxon>Methanobacteriota</taxon>
        <taxon>Stenosarchaea group</taxon>
        <taxon>Halobacteria</taxon>
        <taxon>Halobacteriales</taxon>
        <taxon>Haloferacaceae</taxon>
        <taxon>Halorubrum</taxon>
    </lineage>
</organism>
<sequence>MYQTEHRAITYQAGGVWAITPGDPGTAEMISPPELSKNGNTTTIPIVTIRNNPGFVSTDGTIDVTRSSDSDRIFPETRSDDTLSNPVAADQRIVLTITTEYYQAWGDYFETRLDVDPEYDHENQSVTVTITGNSDPVTFVHSSQTEIEVTDS</sequence>
<keyword evidence="2" id="KW-1185">Reference proteome</keyword>
<reference evidence="1 2" key="1">
    <citation type="journal article" date="2014" name="Front. Microbiol.">
        <title>Population and genomic analysis of the genus Halorubrum.</title>
        <authorList>
            <person name="Fullmer M.S."/>
            <person name="Soucy S.M."/>
            <person name="Swithers K.S."/>
            <person name="Makkay A.M."/>
            <person name="Wheeler R."/>
            <person name="Ventosa A."/>
            <person name="Gogarten J.P."/>
            <person name="Papke R.T."/>
        </authorList>
    </citation>
    <scope>NUCLEOTIDE SEQUENCE [LARGE SCALE GENOMIC DNA]</scope>
    <source>
        <strain evidence="1 2">Cb34</strain>
    </source>
</reference>
<proteinExistence type="predicted"/>
<gene>
    <name evidence="1" type="ORF">DJ70_07080</name>
</gene>
<dbReference type="EMBL" id="NHPJ01000072">
    <property type="protein sequence ID" value="OYR56970.1"/>
    <property type="molecule type" value="Genomic_DNA"/>
</dbReference>
<dbReference type="InterPro" id="IPR055713">
    <property type="entry name" value="DUF7289"/>
</dbReference>
<protein>
    <submittedName>
        <fullName evidence="1">Uncharacterized protein</fullName>
    </submittedName>
</protein>
<evidence type="ECO:0000313" key="1">
    <source>
        <dbReference type="EMBL" id="OYR56970.1"/>
    </source>
</evidence>
<comment type="caution">
    <text evidence="1">The sequence shown here is derived from an EMBL/GenBank/DDBJ whole genome shotgun (WGS) entry which is preliminary data.</text>
</comment>
<dbReference type="AlphaFoldDB" id="A0A256IKA0"/>
<accession>A0A256IKA0</accession>
<dbReference type="Proteomes" id="UP000216308">
    <property type="component" value="Unassembled WGS sequence"/>
</dbReference>